<protein>
    <submittedName>
        <fullName evidence="1">Uncharacterized protein</fullName>
    </submittedName>
</protein>
<reference evidence="1" key="1">
    <citation type="journal article" date="2023" name="Science">
        <title>Genome structures resolve the early diversification of teleost fishes.</title>
        <authorList>
            <person name="Parey E."/>
            <person name="Louis A."/>
            <person name="Montfort J."/>
            <person name="Bouchez O."/>
            <person name="Roques C."/>
            <person name="Iampietro C."/>
            <person name="Lluch J."/>
            <person name="Castinel A."/>
            <person name="Donnadieu C."/>
            <person name="Desvignes T."/>
            <person name="Floi Bucao C."/>
            <person name="Jouanno E."/>
            <person name="Wen M."/>
            <person name="Mejri S."/>
            <person name="Dirks R."/>
            <person name="Jansen H."/>
            <person name="Henkel C."/>
            <person name="Chen W.J."/>
            <person name="Zahm M."/>
            <person name="Cabau C."/>
            <person name="Klopp C."/>
            <person name="Thompson A.W."/>
            <person name="Robinson-Rechavi M."/>
            <person name="Braasch I."/>
            <person name="Lecointre G."/>
            <person name="Bobe J."/>
            <person name="Postlethwait J.H."/>
            <person name="Berthelot C."/>
            <person name="Roest Crollius H."/>
            <person name="Guiguen Y."/>
        </authorList>
    </citation>
    <scope>NUCLEOTIDE SEQUENCE</scope>
    <source>
        <strain evidence="1">WJC10195</strain>
    </source>
</reference>
<dbReference type="OrthoDB" id="8948380at2759"/>
<name>A0A9Q1EPQ5_SYNKA</name>
<organism evidence="1 2">
    <name type="scientific">Synaphobranchus kaupii</name>
    <name type="common">Kaup's arrowtooth eel</name>
    <dbReference type="NCBI Taxonomy" id="118154"/>
    <lineage>
        <taxon>Eukaryota</taxon>
        <taxon>Metazoa</taxon>
        <taxon>Chordata</taxon>
        <taxon>Craniata</taxon>
        <taxon>Vertebrata</taxon>
        <taxon>Euteleostomi</taxon>
        <taxon>Actinopterygii</taxon>
        <taxon>Neopterygii</taxon>
        <taxon>Teleostei</taxon>
        <taxon>Anguilliformes</taxon>
        <taxon>Synaphobranchidae</taxon>
        <taxon>Synaphobranchus</taxon>
    </lineage>
</organism>
<accession>A0A9Q1EPQ5</accession>
<dbReference type="Proteomes" id="UP001152622">
    <property type="component" value="Chromosome 14"/>
</dbReference>
<keyword evidence="2" id="KW-1185">Reference proteome</keyword>
<comment type="caution">
    <text evidence="1">The sequence shown here is derived from an EMBL/GenBank/DDBJ whole genome shotgun (WGS) entry which is preliminary data.</text>
</comment>
<proteinExistence type="predicted"/>
<dbReference type="AlphaFoldDB" id="A0A9Q1EPQ5"/>
<sequence>MWWIFQELPQLLTATDVQAEDIKDLEAKLFDSETTRKSYDGRSQKIRKMTEYLSTEKRIPLPSNLPLDLRTNERKIPQTFTPTETTCPYRPGPTPPELGPHTIITTQATVYGVTKTHKDGNWKLAFYVPVGTVRRPDLEKPAKKELEEALGVSSEGPKAFIKLQKTGVYYINFLFWRESARDYVDGLLSFKVFPTVFVSDIAG</sequence>
<evidence type="ECO:0000313" key="2">
    <source>
        <dbReference type="Proteomes" id="UP001152622"/>
    </source>
</evidence>
<dbReference type="EMBL" id="JAINUF010000014">
    <property type="protein sequence ID" value="KAJ8342664.1"/>
    <property type="molecule type" value="Genomic_DNA"/>
</dbReference>
<gene>
    <name evidence="1" type="ORF">SKAU_G00325920</name>
</gene>
<evidence type="ECO:0000313" key="1">
    <source>
        <dbReference type="EMBL" id="KAJ8342664.1"/>
    </source>
</evidence>